<dbReference type="AlphaFoldDB" id="A0A382PHB5"/>
<keyword evidence="3" id="KW-0460">Magnesium</keyword>
<feature type="non-terminal residue" evidence="5">
    <location>
        <position position="139"/>
    </location>
</feature>
<comment type="cofactor">
    <cofactor evidence="1">
        <name>Mg(2+)</name>
        <dbReference type="ChEBI" id="CHEBI:18420"/>
    </cofactor>
</comment>
<dbReference type="InterPro" id="IPR013341">
    <property type="entry name" value="Mandelate_racemase_N_dom"/>
</dbReference>
<feature type="domain" description="Mandelate racemase/muconate lactonizing enzyme N-terminal" evidence="4">
    <location>
        <begin position="60"/>
        <end position="137"/>
    </location>
</feature>
<dbReference type="PANTHER" id="PTHR13794">
    <property type="entry name" value="ENOLASE SUPERFAMILY, MANDELATE RACEMASE"/>
    <property type="match status" value="1"/>
</dbReference>
<organism evidence="5">
    <name type="scientific">marine metagenome</name>
    <dbReference type="NCBI Taxonomy" id="408172"/>
    <lineage>
        <taxon>unclassified sequences</taxon>
        <taxon>metagenomes</taxon>
        <taxon>ecological metagenomes</taxon>
    </lineage>
</organism>
<dbReference type="GO" id="GO:0000287">
    <property type="term" value="F:magnesium ion binding"/>
    <property type="evidence" value="ECO:0007669"/>
    <property type="project" value="TreeGrafter"/>
</dbReference>
<name>A0A382PHB5_9ZZZZ</name>
<dbReference type="GO" id="GO:0016052">
    <property type="term" value="P:carbohydrate catabolic process"/>
    <property type="evidence" value="ECO:0007669"/>
    <property type="project" value="TreeGrafter"/>
</dbReference>
<dbReference type="PANTHER" id="PTHR13794:SF58">
    <property type="entry name" value="MITOCHONDRIAL ENOLASE SUPERFAMILY MEMBER 1"/>
    <property type="match status" value="1"/>
</dbReference>
<dbReference type="SUPFAM" id="SSF54826">
    <property type="entry name" value="Enolase N-terminal domain-like"/>
    <property type="match status" value="1"/>
</dbReference>
<dbReference type="InterPro" id="IPR046945">
    <property type="entry name" value="RHMD-like"/>
</dbReference>
<evidence type="ECO:0000259" key="4">
    <source>
        <dbReference type="Pfam" id="PF02746"/>
    </source>
</evidence>
<reference evidence="5" key="1">
    <citation type="submission" date="2018-05" db="EMBL/GenBank/DDBJ databases">
        <authorList>
            <person name="Lanie J.A."/>
            <person name="Ng W.-L."/>
            <person name="Kazmierczak K.M."/>
            <person name="Andrzejewski T.M."/>
            <person name="Davidsen T.M."/>
            <person name="Wayne K.J."/>
            <person name="Tettelin H."/>
            <person name="Glass J.I."/>
            <person name="Rusch D."/>
            <person name="Podicherti R."/>
            <person name="Tsui H.-C.T."/>
            <person name="Winkler M.E."/>
        </authorList>
    </citation>
    <scope>NUCLEOTIDE SEQUENCE</scope>
</reference>
<evidence type="ECO:0000256" key="2">
    <source>
        <dbReference type="ARBA" id="ARBA00022723"/>
    </source>
</evidence>
<dbReference type="Gene3D" id="3.30.390.10">
    <property type="entry name" value="Enolase-like, N-terminal domain"/>
    <property type="match status" value="1"/>
</dbReference>
<dbReference type="EMBL" id="UINC01107430">
    <property type="protein sequence ID" value="SVC72799.1"/>
    <property type="molecule type" value="Genomic_DNA"/>
</dbReference>
<proteinExistence type="predicted"/>
<dbReference type="InterPro" id="IPR029017">
    <property type="entry name" value="Enolase-like_N"/>
</dbReference>
<sequence length="139" mass="15390">MKIKSIKALGAKFPSPISDNPVRDSWRWVDHVATPMSRYPRFKREGLLWAPPWEETSVCVVTAEDGTFGVGMTVFSTPVNSLINDHFAPLLGGENCMAIEKIWDMMFRLASPYSAAGIASYAITAVDLALWDLKAKLAK</sequence>
<evidence type="ECO:0000256" key="1">
    <source>
        <dbReference type="ARBA" id="ARBA00001946"/>
    </source>
</evidence>
<protein>
    <recommendedName>
        <fullName evidence="4">Mandelate racemase/muconate lactonizing enzyme N-terminal domain-containing protein</fullName>
    </recommendedName>
</protein>
<dbReference type="GO" id="GO:0016836">
    <property type="term" value="F:hydro-lyase activity"/>
    <property type="evidence" value="ECO:0007669"/>
    <property type="project" value="TreeGrafter"/>
</dbReference>
<dbReference type="Pfam" id="PF02746">
    <property type="entry name" value="MR_MLE_N"/>
    <property type="match status" value="1"/>
</dbReference>
<keyword evidence="2" id="KW-0479">Metal-binding</keyword>
<evidence type="ECO:0000256" key="3">
    <source>
        <dbReference type="ARBA" id="ARBA00022842"/>
    </source>
</evidence>
<gene>
    <name evidence="5" type="ORF">METZ01_LOCUS325653</name>
</gene>
<evidence type="ECO:0000313" key="5">
    <source>
        <dbReference type="EMBL" id="SVC72799.1"/>
    </source>
</evidence>
<accession>A0A382PHB5</accession>